<keyword evidence="2" id="KW-1185">Reference proteome</keyword>
<name>A0AA38HJQ9_9CUCU</name>
<dbReference type="Proteomes" id="UP001168821">
    <property type="component" value="Unassembled WGS sequence"/>
</dbReference>
<dbReference type="GO" id="GO:0005783">
    <property type="term" value="C:endoplasmic reticulum"/>
    <property type="evidence" value="ECO:0007669"/>
    <property type="project" value="TreeGrafter"/>
</dbReference>
<dbReference type="InterPro" id="IPR009448">
    <property type="entry name" value="UDP-g_GGtrans"/>
</dbReference>
<organism evidence="1 2">
    <name type="scientific">Zophobas morio</name>
    <dbReference type="NCBI Taxonomy" id="2755281"/>
    <lineage>
        <taxon>Eukaryota</taxon>
        <taxon>Metazoa</taxon>
        <taxon>Ecdysozoa</taxon>
        <taxon>Arthropoda</taxon>
        <taxon>Hexapoda</taxon>
        <taxon>Insecta</taxon>
        <taxon>Pterygota</taxon>
        <taxon>Neoptera</taxon>
        <taxon>Endopterygota</taxon>
        <taxon>Coleoptera</taxon>
        <taxon>Polyphaga</taxon>
        <taxon>Cucujiformia</taxon>
        <taxon>Tenebrionidae</taxon>
        <taxon>Zophobas</taxon>
    </lineage>
</organism>
<dbReference type="AlphaFoldDB" id="A0AA38HJQ9"/>
<dbReference type="PANTHER" id="PTHR11226:SF0">
    <property type="entry name" value="UDP-GLUCOSE:GLYCOPROTEIN GLUCOSYLTRANSFERASE"/>
    <property type="match status" value="1"/>
</dbReference>
<proteinExistence type="predicted"/>
<accession>A0AA38HJQ9</accession>
<dbReference type="PANTHER" id="PTHR11226">
    <property type="entry name" value="UDP-GLUCOSE GLYCOPROTEIN:GLUCOSYLTRANSFERASE"/>
    <property type="match status" value="1"/>
</dbReference>
<evidence type="ECO:0000313" key="2">
    <source>
        <dbReference type="Proteomes" id="UP001168821"/>
    </source>
</evidence>
<dbReference type="GO" id="GO:0036503">
    <property type="term" value="P:ERAD pathway"/>
    <property type="evidence" value="ECO:0007669"/>
    <property type="project" value="TreeGrafter"/>
</dbReference>
<dbReference type="GO" id="GO:0018279">
    <property type="term" value="P:protein N-linked glycosylation via asparagine"/>
    <property type="evidence" value="ECO:0007669"/>
    <property type="project" value="TreeGrafter"/>
</dbReference>
<dbReference type="Pfam" id="PF06427">
    <property type="entry name" value="UDP-g_GGTase"/>
    <property type="match status" value="1"/>
</dbReference>
<dbReference type="GO" id="GO:0003980">
    <property type="term" value="F:UDP-glucose:glycoprotein glucosyltransferase activity"/>
    <property type="evidence" value="ECO:0007669"/>
    <property type="project" value="InterPro"/>
</dbReference>
<sequence>MENLNKTTVYAVFELKHLLIEGHCYDESDEPPRGLQLQLGRLVSYYSALHSPLSAAEGTVDQPALHDTLVMHNLGYFQFKAGPGVWYLRSDWCFTSWSKLISWSNSLGLVSPLRLCPGRSSQLYQIKQTHPSLPLRVAKFSGLIITVTVYKCRSELLPPSPYMLVLGFLEVTKNPGYEDAQLLERPATIGSSPLSLWRTILSLGSSAKALSVLRENKLPVRCLRKG</sequence>
<gene>
    <name evidence="1" type="ORF">Zmor_024815</name>
</gene>
<reference evidence="1" key="1">
    <citation type="journal article" date="2023" name="G3 (Bethesda)">
        <title>Whole genome assemblies of Zophobas morio and Tenebrio molitor.</title>
        <authorList>
            <person name="Kaur S."/>
            <person name="Stinson S.A."/>
            <person name="diCenzo G.C."/>
        </authorList>
    </citation>
    <scope>NUCLEOTIDE SEQUENCE</scope>
    <source>
        <strain evidence="1">QUZm001</strain>
    </source>
</reference>
<dbReference type="GO" id="GO:0051082">
    <property type="term" value="F:unfolded protein binding"/>
    <property type="evidence" value="ECO:0007669"/>
    <property type="project" value="TreeGrafter"/>
</dbReference>
<comment type="caution">
    <text evidence="1">The sequence shown here is derived from an EMBL/GenBank/DDBJ whole genome shotgun (WGS) entry which is preliminary data.</text>
</comment>
<evidence type="ECO:0000313" key="1">
    <source>
        <dbReference type="EMBL" id="KAJ3632072.1"/>
    </source>
</evidence>
<dbReference type="EMBL" id="JALNTZ010000735">
    <property type="protein sequence ID" value="KAJ3632072.1"/>
    <property type="molecule type" value="Genomic_DNA"/>
</dbReference>
<protein>
    <submittedName>
        <fullName evidence="1">Uncharacterized protein</fullName>
    </submittedName>
</protein>